<organism evidence="3 4">
    <name type="scientific">Comamonas flocculans</name>
    <dbReference type="NCBI Taxonomy" id="2597701"/>
    <lineage>
        <taxon>Bacteria</taxon>
        <taxon>Pseudomonadati</taxon>
        <taxon>Pseudomonadota</taxon>
        <taxon>Betaproteobacteria</taxon>
        <taxon>Burkholderiales</taxon>
        <taxon>Comamonadaceae</taxon>
        <taxon>Comamonas</taxon>
    </lineage>
</organism>
<feature type="region of interest" description="Disordered" evidence="1">
    <location>
        <begin position="273"/>
        <end position="292"/>
    </location>
</feature>
<dbReference type="InterPro" id="IPR021440">
    <property type="entry name" value="DUF3089"/>
</dbReference>
<name>A0A5B8RX22_9BURK</name>
<accession>A0A5B8RX22</accession>
<dbReference type="InterPro" id="IPR013783">
    <property type="entry name" value="Ig-like_fold"/>
</dbReference>
<dbReference type="Proteomes" id="UP000321199">
    <property type="component" value="Chromosome"/>
</dbReference>
<dbReference type="KEGG" id="cof:FOZ74_11625"/>
<protein>
    <submittedName>
        <fullName evidence="3">DUF3089 domain-containing protein</fullName>
    </submittedName>
</protein>
<evidence type="ECO:0000256" key="1">
    <source>
        <dbReference type="SAM" id="MobiDB-lite"/>
    </source>
</evidence>
<dbReference type="SUPFAM" id="SSF53474">
    <property type="entry name" value="alpha/beta-Hydrolases"/>
    <property type="match status" value="1"/>
</dbReference>
<dbReference type="InterPro" id="IPR015919">
    <property type="entry name" value="Cadherin-like_sf"/>
</dbReference>
<dbReference type="InterPro" id="IPR029058">
    <property type="entry name" value="AB_hydrolase_fold"/>
</dbReference>
<keyword evidence="4" id="KW-1185">Reference proteome</keyword>
<proteinExistence type="predicted"/>
<dbReference type="Gene3D" id="2.60.40.10">
    <property type="entry name" value="Immunoglobulins"/>
    <property type="match status" value="1"/>
</dbReference>
<dbReference type="Gene3D" id="3.40.50.1820">
    <property type="entry name" value="alpha/beta hydrolase"/>
    <property type="match status" value="1"/>
</dbReference>
<dbReference type="Pfam" id="PF05345">
    <property type="entry name" value="He_PIG"/>
    <property type="match status" value="1"/>
</dbReference>
<dbReference type="RefSeq" id="WP_146913213.1">
    <property type="nucleotide sequence ID" value="NZ_CP042344.1"/>
</dbReference>
<sequence>MAALTWVNFRCAAIGLAFALCSGVALHAQDLAPLDYARDDAWLALPGKASVASRVPAGSGFSDLQGLARADVFYIHPTTSVSRKDVLNAPIDDPEVVKMDAIMLMTQATPFNGVARVYAPRYRQTALHVYYLSEEEQQAPNNRAYADVKAAFEFYVRNHSHGRPFFLVGHSQGANHAQRLLGEVIQGHPIQERLVAAYIPGIPLPRSVFRDDLRQIPPCHQPAQIGCAAVWGTFGLGGGDDLLEWSDVVHWDAASGRWMSRRGAEMENINPVSWSKRHPRTPAAAHRGGTPFGKTQTTFFTNPVAGMVSVSDERGYAFVSPLLPRTLFDDGGLFGGENAHVFDISLFWVDIRENARLRLNAFLRQRDDVQAPLIGPTAALAVARGEPVHWRVPTATRASRFWADGLPQGLRLNEHSGVLEGTAHAPGTYAVLLHARNARGTDTADLALTVR</sequence>
<evidence type="ECO:0000313" key="3">
    <source>
        <dbReference type="EMBL" id="QEA13623.1"/>
    </source>
</evidence>
<dbReference type="EMBL" id="CP042344">
    <property type="protein sequence ID" value="QEA13623.1"/>
    <property type="molecule type" value="Genomic_DNA"/>
</dbReference>
<dbReference type="Pfam" id="PF11288">
    <property type="entry name" value="DUF3089"/>
    <property type="match status" value="1"/>
</dbReference>
<gene>
    <name evidence="3" type="ORF">FOZ74_11625</name>
</gene>
<dbReference type="AlphaFoldDB" id="A0A5B8RX22"/>
<keyword evidence="2" id="KW-0732">Signal</keyword>
<feature type="signal peptide" evidence="2">
    <location>
        <begin position="1"/>
        <end position="27"/>
    </location>
</feature>
<evidence type="ECO:0000313" key="4">
    <source>
        <dbReference type="Proteomes" id="UP000321199"/>
    </source>
</evidence>
<dbReference type="OrthoDB" id="9794645at2"/>
<reference evidence="3 4" key="1">
    <citation type="submission" date="2019-07" db="EMBL/GenBank/DDBJ databases">
        <title>Complete genome sequence of Comamonas sp. NLF 7-7 isolated from livestock.</title>
        <authorList>
            <person name="Kim D.H."/>
            <person name="Kim J.G."/>
        </authorList>
    </citation>
    <scope>NUCLEOTIDE SEQUENCE [LARGE SCALE GENOMIC DNA]</scope>
    <source>
        <strain evidence="3 4">NLF 7-7</strain>
    </source>
</reference>
<dbReference type="SUPFAM" id="SSF49313">
    <property type="entry name" value="Cadherin-like"/>
    <property type="match status" value="1"/>
</dbReference>
<evidence type="ECO:0000256" key="2">
    <source>
        <dbReference type="SAM" id="SignalP"/>
    </source>
</evidence>
<dbReference type="GO" id="GO:0016020">
    <property type="term" value="C:membrane"/>
    <property type="evidence" value="ECO:0007669"/>
    <property type="project" value="InterPro"/>
</dbReference>
<feature type="chain" id="PRO_5022714049" evidence="2">
    <location>
        <begin position="28"/>
        <end position="451"/>
    </location>
</feature>
<dbReference type="GO" id="GO:0005509">
    <property type="term" value="F:calcium ion binding"/>
    <property type="evidence" value="ECO:0007669"/>
    <property type="project" value="InterPro"/>
</dbReference>